<feature type="coiled-coil region" evidence="2">
    <location>
        <begin position="34"/>
        <end position="82"/>
    </location>
</feature>
<comment type="similarity">
    <text evidence="1">Belongs to the class IV-like SAM-binding methyltransferase superfamily.</text>
</comment>
<dbReference type="InterPro" id="IPR003750">
    <property type="entry name" value="Put_MeTrfase-C9orf114-like"/>
</dbReference>
<dbReference type="Gene3D" id="3.40.1280.10">
    <property type="match status" value="1"/>
</dbReference>
<dbReference type="Gene3D" id="2.40.50.140">
    <property type="entry name" value="Nucleic acid-binding proteins"/>
    <property type="match status" value="1"/>
</dbReference>
<dbReference type="WBParaSite" id="PDA_v2.g7003.t1">
    <property type="protein sequence ID" value="PDA_v2.g7003.t1"/>
    <property type="gene ID" value="PDA_v2.g7003"/>
</dbReference>
<dbReference type="InterPro" id="IPR029028">
    <property type="entry name" value="Alpha/beta_knot_MTases"/>
</dbReference>
<dbReference type="Proteomes" id="UP000887578">
    <property type="component" value="Unplaced"/>
</dbReference>
<dbReference type="SUPFAM" id="SSF50249">
    <property type="entry name" value="Nucleic acid-binding proteins"/>
    <property type="match status" value="1"/>
</dbReference>
<keyword evidence="4" id="KW-1185">Reference proteome</keyword>
<feature type="compositionally biased region" description="Basic and acidic residues" evidence="3">
    <location>
        <begin position="1"/>
        <end position="10"/>
    </location>
</feature>
<dbReference type="PANTHER" id="PTHR12150">
    <property type="entry name" value="CLASS IV SAM-BINDING METHYLTRANSFERASE-RELATED"/>
    <property type="match status" value="1"/>
</dbReference>
<evidence type="ECO:0000313" key="5">
    <source>
        <dbReference type="WBParaSite" id="PDA_v2.g7003.t1"/>
    </source>
</evidence>
<evidence type="ECO:0000313" key="4">
    <source>
        <dbReference type="Proteomes" id="UP000887578"/>
    </source>
</evidence>
<dbReference type="CDD" id="cd18086">
    <property type="entry name" value="HsC9orf114-like"/>
    <property type="match status" value="1"/>
</dbReference>
<evidence type="ECO:0000256" key="1">
    <source>
        <dbReference type="ARBA" id="ARBA00009841"/>
    </source>
</evidence>
<dbReference type="PANTHER" id="PTHR12150:SF13">
    <property type="entry name" value="METHYLTRANSFERASE C9ORF114-RELATED"/>
    <property type="match status" value="1"/>
</dbReference>
<dbReference type="AlphaFoldDB" id="A0A914QSU8"/>
<keyword evidence="2" id="KW-0175">Coiled coil</keyword>
<reference evidence="5" key="1">
    <citation type="submission" date="2022-11" db="UniProtKB">
        <authorList>
            <consortium name="WormBaseParasite"/>
        </authorList>
    </citation>
    <scope>IDENTIFICATION</scope>
</reference>
<sequence length="394" mass="45031">MGYNRKERLKIASKLGKQKNEKNRPTNNTISWRLKNLQHKTKKEEQTLQEHEELYQNRNNEQKEEEETMDIAETEVKTEEVQNYNQRKGYTLSVAVPGSILNNAQGPELKTYLAGQIARTCAVFCVDEVVIFDETARMTDNQIEAYYSGAWVGMENINSKNVECNFHIARILEYLECPQYLRKYLFPMQRPLNFSGVLNPLDGMHHLRADNLTIPYREGIVLDKPVKDPTRVLCDVGLDKDLELEADYPIPPKTRITVKMTEKKTPKRYFGSLSSPKAIMKDLGIYWGYSVRLAKSLSEAMNNYDIVIGTSERGVPIREANIPPVKNQRVLIVFGGLQGLESALDADEEINETDPSKVFPIYVNSLPGQGSRIIRTEEAIPITLSLIKDRFENI</sequence>
<protein>
    <submittedName>
        <fullName evidence="5">RNA methyltransferase</fullName>
    </submittedName>
</protein>
<dbReference type="InterPro" id="IPR012340">
    <property type="entry name" value="NA-bd_OB-fold"/>
</dbReference>
<name>A0A914QSU8_9BILA</name>
<evidence type="ECO:0000256" key="2">
    <source>
        <dbReference type="SAM" id="Coils"/>
    </source>
</evidence>
<organism evidence="4 5">
    <name type="scientific">Panagrolaimus davidi</name>
    <dbReference type="NCBI Taxonomy" id="227884"/>
    <lineage>
        <taxon>Eukaryota</taxon>
        <taxon>Metazoa</taxon>
        <taxon>Ecdysozoa</taxon>
        <taxon>Nematoda</taxon>
        <taxon>Chromadorea</taxon>
        <taxon>Rhabditida</taxon>
        <taxon>Tylenchina</taxon>
        <taxon>Panagrolaimomorpha</taxon>
        <taxon>Panagrolaimoidea</taxon>
        <taxon>Panagrolaimidae</taxon>
        <taxon>Panagrolaimus</taxon>
    </lineage>
</organism>
<dbReference type="InterPro" id="IPR029026">
    <property type="entry name" value="tRNA_m1G_MTases_N"/>
</dbReference>
<dbReference type="Pfam" id="PF02598">
    <property type="entry name" value="Methyltrn_RNA_3"/>
    <property type="match status" value="1"/>
</dbReference>
<evidence type="ECO:0000256" key="3">
    <source>
        <dbReference type="SAM" id="MobiDB-lite"/>
    </source>
</evidence>
<dbReference type="SUPFAM" id="SSF75217">
    <property type="entry name" value="alpha/beta knot"/>
    <property type="match status" value="1"/>
</dbReference>
<proteinExistence type="inferred from homology"/>
<accession>A0A914QSU8</accession>
<feature type="region of interest" description="Disordered" evidence="3">
    <location>
        <begin position="1"/>
        <end position="28"/>
    </location>
</feature>